<dbReference type="RefSeq" id="WP_133851613.1">
    <property type="nucleotide sequence ID" value="NZ_SNXZ01000004.1"/>
</dbReference>
<dbReference type="PANTHER" id="PTHR34846:SF10">
    <property type="entry name" value="CYTOPLASMIC PROTEIN"/>
    <property type="match status" value="1"/>
</dbReference>
<keyword evidence="2" id="KW-0575">Peroxidase</keyword>
<evidence type="ECO:0000313" key="3">
    <source>
        <dbReference type="Proteomes" id="UP000295444"/>
    </source>
</evidence>
<organism evidence="2 3">
    <name type="scientific">Labedaea rhizosphaerae</name>
    <dbReference type="NCBI Taxonomy" id="598644"/>
    <lineage>
        <taxon>Bacteria</taxon>
        <taxon>Bacillati</taxon>
        <taxon>Actinomycetota</taxon>
        <taxon>Actinomycetes</taxon>
        <taxon>Pseudonocardiales</taxon>
        <taxon>Pseudonocardiaceae</taxon>
        <taxon>Labedaea</taxon>
    </lineage>
</organism>
<dbReference type="InterPro" id="IPR003779">
    <property type="entry name" value="CMD-like"/>
</dbReference>
<dbReference type="GO" id="GO:0051920">
    <property type="term" value="F:peroxiredoxin activity"/>
    <property type="evidence" value="ECO:0007669"/>
    <property type="project" value="InterPro"/>
</dbReference>
<dbReference type="Proteomes" id="UP000295444">
    <property type="component" value="Unassembled WGS sequence"/>
</dbReference>
<keyword evidence="2" id="KW-0560">Oxidoreductase</keyword>
<sequence length="198" mass="22041">MPRITGIPTREAGFVLKAVYWFTRRQYGAVMEPLTVTAHHRKILKASIKHELAVQRGAKVLPTSVRELVQYRTAQQVQCSWCIDFGTMLQKHEGLDIERLRKIDDYATAPEYTHQERIALAYADAMTATPTVVTDEQVAELVGEFGKDGVVELSYMIALENARGRFNSALGITDQGFTSGDACKIPVPADAEVSRERG</sequence>
<dbReference type="AlphaFoldDB" id="A0A4R6SB75"/>
<dbReference type="Gene3D" id="1.20.1290.10">
    <property type="entry name" value="AhpD-like"/>
    <property type="match status" value="1"/>
</dbReference>
<dbReference type="Pfam" id="PF02627">
    <property type="entry name" value="CMD"/>
    <property type="match status" value="1"/>
</dbReference>
<evidence type="ECO:0000259" key="1">
    <source>
        <dbReference type="Pfam" id="PF02627"/>
    </source>
</evidence>
<proteinExistence type="predicted"/>
<dbReference type="SUPFAM" id="SSF69118">
    <property type="entry name" value="AhpD-like"/>
    <property type="match status" value="1"/>
</dbReference>
<dbReference type="InterPro" id="IPR029032">
    <property type="entry name" value="AhpD-like"/>
</dbReference>
<dbReference type="PANTHER" id="PTHR34846">
    <property type="entry name" value="4-CARBOXYMUCONOLACTONE DECARBOXYLASE FAMILY PROTEIN (AFU_ORTHOLOGUE AFUA_6G11590)"/>
    <property type="match status" value="1"/>
</dbReference>
<comment type="caution">
    <text evidence="2">The sequence shown here is derived from an EMBL/GenBank/DDBJ whole genome shotgun (WGS) entry which is preliminary data.</text>
</comment>
<accession>A0A4R6SB75</accession>
<feature type="domain" description="Carboxymuconolactone decarboxylase-like" evidence="1">
    <location>
        <begin position="56"/>
        <end position="124"/>
    </location>
</feature>
<name>A0A4R6SB75_LABRH</name>
<keyword evidence="3" id="KW-1185">Reference proteome</keyword>
<gene>
    <name evidence="2" type="ORF">EV186_104220</name>
</gene>
<protein>
    <submittedName>
        <fullName evidence="2">AhpD family alkylhydroperoxidase</fullName>
    </submittedName>
</protein>
<dbReference type="OrthoDB" id="657225at2"/>
<dbReference type="EMBL" id="SNXZ01000004">
    <property type="protein sequence ID" value="TDP96236.1"/>
    <property type="molecule type" value="Genomic_DNA"/>
</dbReference>
<reference evidence="2 3" key="1">
    <citation type="submission" date="2019-03" db="EMBL/GenBank/DDBJ databases">
        <title>Genomic Encyclopedia of Type Strains, Phase IV (KMG-IV): sequencing the most valuable type-strain genomes for metagenomic binning, comparative biology and taxonomic classification.</title>
        <authorList>
            <person name="Goeker M."/>
        </authorList>
    </citation>
    <scope>NUCLEOTIDE SEQUENCE [LARGE SCALE GENOMIC DNA]</scope>
    <source>
        <strain evidence="2 3">DSM 45361</strain>
    </source>
</reference>
<evidence type="ECO:0000313" key="2">
    <source>
        <dbReference type="EMBL" id="TDP96236.1"/>
    </source>
</evidence>